<feature type="region of interest" description="Disordered" evidence="8">
    <location>
        <begin position="239"/>
        <end position="290"/>
    </location>
</feature>
<proteinExistence type="inferred from homology"/>
<name>A0ABR6NVB4_9DEIO</name>
<organism evidence="9 10">
    <name type="scientific">Deinococcus radiopugnans ATCC 19172</name>
    <dbReference type="NCBI Taxonomy" id="585398"/>
    <lineage>
        <taxon>Bacteria</taxon>
        <taxon>Thermotogati</taxon>
        <taxon>Deinococcota</taxon>
        <taxon>Deinococci</taxon>
        <taxon>Deinococcales</taxon>
        <taxon>Deinococcaceae</taxon>
        <taxon>Deinococcus</taxon>
    </lineage>
</organism>
<dbReference type="NCBIfam" id="TIGR03544">
    <property type="entry name" value="DivI1A_domain"/>
    <property type="match status" value="1"/>
</dbReference>
<dbReference type="PANTHER" id="PTHR35794">
    <property type="entry name" value="CELL DIVISION PROTEIN DIVIVA"/>
    <property type="match status" value="1"/>
</dbReference>
<evidence type="ECO:0000256" key="6">
    <source>
        <dbReference type="ARBA" id="ARBA00023306"/>
    </source>
</evidence>
<keyword evidence="4 9" id="KW-0132">Cell division</keyword>
<evidence type="ECO:0000313" key="10">
    <source>
        <dbReference type="Proteomes" id="UP000629870"/>
    </source>
</evidence>
<feature type="compositionally biased region" description="Basic and acidic residues" evidence="8">
    <location>
        <begin position="9"/>
        <end position="19"/>
    </location>
</feature>
<keyword evidence="5 7" id="KW-0175">Coiled coil</keyword>
<feature type="region of interest" description="Disordered" evidence="8">
    <location>
        <begin position="1"/>
        <end position="33"/>
    </location>
</feature>
<protein>
    <submittedName>
        <fullName evidence="9">Cell division initiation protein</fullName>
    </submittedName>
</protein>
<evidence type="ECO:0000313" key="9">
    <source>
        <dbReference type="EMBL" id="MBB6017989.1"/>
    </source>
</evidence>
<feature type="coiled-coil region" evidence="7">
    <location>
        <begin position="67"/>
        <end position="108"/>
    </location>
</feature>
<comment type="caution">
    <text evidence="9">The sequence shown here is derived from an EMBL/GenBank/DDBJ whole genome shotgun (WGS) entry which is preliminary data.</text>
</comment>
<evidence type="ECO:0000256" key="8">
    <source>
        <dbReference type="SAM" id="MobiDB-lite"/>
    </source>
</evidence>
<evidence type="ECO:0000256" key="5">
    <source>
        <dbReference type="ARBA" id="ARBA00023054"/>
    </source>
</evidence>
<keyword evidence="10" id="KW-1185">Reference proteome</keyword>
<evidence type="ECO:0000256" key="4">
    <source>
        <dbReference type="ARBA" id="ARBA00022618"/>
    </source>
</evidence>
<comment type="similarity">
    <text evidence="2">Belongs to the DivIVA family.</text>
</comment>
<keyword evidence="6" id="KW-0131">Cell cycle</keyword>
<dbReference type="Gene3D" id="6.10.250.660">
    <property type="match status" value="1"/>
</dbReference>
<feature type="compositionally biased region" description="Basic and acidic residues" evidence="8">
    <location>
        <begin position="276"/>
        <end position="290"/>
    </location>
</feature>
<dbReference type="EMBL" id="JACHEW010000021">
    <property type="protein sequence ID" value="MBB6017989.1"/>
    <property type="molecule type" value="Genomic_DNA"/>
</dbReference>
<dbReference type="RefSeq" id="WP_249039163.1">
    <property type="nucleotide sequence ID" value="NZ_JACHEW010000021.1"/>
</dbReference>
<evidence type="ECO:0000256" key="1">
    <source>
        <dbReference type="ARBA" id="ARBA00004496"/>
    </source>
</evidence>
<accession>A0ABR6NVB4</accession>
<keyword evidence="3" id="KW-0963">Cytoplasm</keyword>
<sequence>MTEPMTDLTRVDLSPERASELTPGTTARRDSNRLTPLDIRHQEFPGRFGGYRRDSVRAFLAQVSDELEALLGEQLRARETRTRLERELEELKASQDEIRRAVVAAEKMSHDLRQNATKESELIVAHATAQGESMLREAQARNVEFEAQHGARMTALEATFHARFADLERDHHQLLLERERVQTERINALEREFNERHTELTSRLAGARQEYVQFLSGYRALMTSFSDLSARHVLPEDMPLPVSGLPSQHLKGGGRAQTQAQTRELPDAGDAAPEQDGEKDTDLLENHQFL</sequence>
<dbReference type="InterPro" id="IPR019933">
    <property type="entry name" value="DivIVA_domain"/>
</dbReference>
<evidence type="ECO:0000256" key="7">
    <source>
        <dbReference type="SAM" id="Coils"/>
    </source>
</evidence>
<gene>
    <name evidence="9" type="ORF">HNQ04_003260</name>
</gene>
<comment type="subcellular location">
    <subcellularLocation>
        <location evidence="1">Cytoplasm</location>
    </subcellularLocation>
</comment>
<evidence type="ECO:0000256" key="2">
    <source>
        <dbReference type="ARBA" id="ARBA00009008"/>
    </source>
</evidence>
<dbReference type="Proteomes" id="UP000629870">
    <property type="component" value="Unassembled WGS sequence"/>
</dbReference>
<dbReference type="InterPro" id="IPR007793">
    <property type="entry name" value="DivIVA_fam"/>
</dbReference>
<dbReference type="PANTHER" id="PTHR35794:SF2">
    <property type="entry name" value="CELL DIVISION PROTEIN DIVIVA"/>
    <property type="match status" value="1"/>
</dbReference>
<dbReference type="GO" id="GO:0051301">
    <property type="term" value="P:cell division"/>
    <property type="evidence" value="ECO:0007669"/>
    <property type="project" value="UniProtKB-KW"/>
</dbReference>
<evidence type="ECO:0000256" key="3">
    <source>
        <dbReference type="ARBA" id="ARBA00022490"/>
    </source>
</evidence>
<reference evidence="9 10" key="1">
    <citation type="submission" date="2020-08" db="EMBL/GenBank/DDBJ databases">
        <title>Genomic Encyclopedia of Type Strains, Phase IV (KMG-IV): sequencing the most valuable type-strain genomes for metagenomic binning, comparative biology and taxonomic classification.</title>
        <authorList>
            <person name="Goeker M."/>
        </authorList>
    </citation>
    <scope>NUCLEOTIDE SEQUENCE [LARGE SCALE GENOMIC DNA]</scope>
    <source>
        <strain evidence="9 10">DSM 12027</strain>
    </source>
</reference>
<dbReference type="Pfam" id="PF05103">
    <property type="entry name" value="DivIVA"/>
    <property type="match status" value="1"/>
</dbReference>